<dbReference type="PANTHER" id="PTHR21503:SF8">
    <property type="entry name" value="F-BOX ASSOCIATED DOMAIN-CONTAINING PROTEIN-RELATED"/>
    <property type="match status" value="1"/>
</dbReference>
<dbReference type="InterPro" id="IPR001810">
    <property type="entry name" value="F-box_dom"/>
</dbReference>
<reference evidence="3" key="1">
    <citation type="submission" date="2016-11" db="UniProtKB">
        <authorList>
            <consortium name="WormBaseParasite"/>
        </authorList>
    </citation>
    <scope>IDENTIFICATION</scope>
</reference>
<dbReference type="WBParaSite" id="Csp11.Scaffold630.g19109.t1">
    <property type="protein sequence ID" value="Csp11.Scaffold630.g19109.t1"/>
    <property type="gene ID" value="Csp11.Scaffold630.g19109"/>
</dbReference>
<protein>
    <submittedName>
        <fullName evidence="3">F-box domain-containing protein</fullName>
    </submittedName>
</protein>
<keyword evidence="2" id="KW-1185">Reference proteome</keyword>
<sequence>MSFPLLRLPDPALEEILRILSHNKMLSMSFPLLRLPDVALKEVLGNLSLKEILFLVQTSLKARRRISLQRTPIEILVVDAERDFYIQISSDNKETFEIEIATLGVGPLFYWKIETPVRYEKLILESFWTRNPPGFQEVLDFLDNVFRIEVSVEIKPCNSSRALPIMEYIASKNPKMGTTKWWTFGGSDEKAERFLMASKRANKLNFKGFYSTTFNFNHFHLFRMDKLHIVNATWMTSDQLVALRNCKRVYLESVCLNAADISKVLQEYLKNGGKLWELRMFFPLGIDLEEAIKGLKVSRVEEENSVRAKKCWFARNNGIQISVTREWADIVVITMVT</sequence>
<feature type="domain" description="F-box" evidence="1">
    <location>
        <begin position="2"/>
        <end position="29"/>
    </location>
</feature>
<evidence type="ECO:0000313" key="3">
    <source>
        <dbReference type="WBParaSite" id="Csp11.Scaffold630.g19109.t1"/>
    </source>
</evidence>
<evidence type="ECO:0000259" key="1">
    <source>
        <dbReference type="PROSITE" id="PS50181"/>
    </source>
</evidence>
<accession>A0A1I7UT79</accession>
<proteinExistence type="predicted"/>
<dbReference type="PROSITE" id="PS50181">
    <property type="entry name" value="FBOX"/>
    <property type="match status" value="2"/>
</dbReference>
<dbReference type="AlphaFoldDB" id="A0A1I7UT79"/>
<organism evidence="2 3">
    <name type="scientific">Caenorhabditis tropicalis</name>
    <dbReference type="NCBI Taxonomy" id="1561998"/>
    <lineage>
        <taxon>Eukaryota</taxon>
        <taxon>Metazoa</taxon>
        <taxon>Ecdysozoa</taxon>
        <taxon>Nematoda</taxon>
        <taxon>Chromadorea</taxon>
        <taxon>Rhabditida</taxon>
        <taxon>Rhabditina</taxon>
        <taxon>Rhabditomorpha</taxon>
        <taxon>Rhabditoidea</taxon>
        <taxon>Rhabditidae</taxon>
        <taxon>Peloderinae</taxon>
        <taxon>Caenorhabditis</taxon>
    </lineage>
</organism>
<dbReference type="PANTHER" id="PTHR21503">
    <property type="entry name" value="F-BOX-CONTAINING HYPOTHETICAL PROTEIN C.ELEGANS"/>
    <property type="match status" value="1"/>
</dbReference>
<name>A0A1I7UT79_9PELO</name>
<feature type="domain" description="F-box" evidence="1">
    <location>
        <begin position="29"/>
        <end position="63"/>
    </location>
</feature>
<evidence type="ECO:0000313" key="2">
    <source>
        <dbReference type="Proteomes" id="UP000095282"/>
    </source>
</evidence>
<dbReference type="eggNOG" id="ENOG502TKI5">
    <property type="taxonomic scope" value="Eukaryota"/>
</dbReference>
<dbReference type="Pfam" id="PF00646">
    <property type="entry name" value="F-box"/>
    <property type="match status" value="1"/>
</dbReference>
<dbReference type="Proteomes" id="UP000095282">
    <property type="component" value="Unplaced"/>
</dbReference>